<dbReference type="AlphaFoldDB" id="A0AAQ1PFA4"/>
<evidence type="ECO:0000313" key="3">
    <source>
        <dbReference type="Proteomes" id="UP000324513"/>
    </source>
</evidence>
<evidence type="ECO:0000313" key="4">
    <source>
        <dbReference type="Proteomes" id="UP001239265"/>
    </source>
</evidence>
<proteinExistence type="predicted"/>
<dbReference type="EMBL" id="VNHK01000013">
    <property type="protein sequence ID" value="TYO88334.1"/>
    <property type="molecule type" value="Genomic_DNA"/>
</dbReference>
<accession>A0AAQ1PFA4</accession>
<dbReference type="EMBL" id="JAUCQJ010000003">
    <property type="protein sequence ID" value="MDQ8749506.1"/>
    <property type="molecule type" value="Genomic_DNA"/>
</dbReference>
<organism evidence="1 4">
    <name type="scientific">Elizabethkingia miricola</name>
    <name type="common">Chryseobacterium miricola</name>
    <dbReference type="NCBI Taxonomy" id="172045"/>
    <lineage>
        <taxon>Bacteria</taxon>
        <taxon>Pseudomonadati</taxon>
        <taxon>Bacteroidota</taxon>
        <taxon>Flavobacteriia</taxon>
        <taxon>Flavobacteriales</taxon>
        <taxon>Weeksellaceae</taxon>
        <taxon>Elizabethkingia</taxon>
    </lineage>
</organism>
<reference evidence="1 4" key="2">
    <citation type="submission" date="2023-06" db="EMBL/GenBank/DDBJ databases">
        <title>Nosocomial Elizabethkingia miricola genome.</title>
        <authorList>
            <person name="Morgado S."/>
            <person name="Fonseca E."/>
            <person name="Freitas F."/>
            <person name="Vicente A.C."/>
        </authorList>
    </citation>
    <scope>NUCLEOTIDE SEQUENCE [LARGE SCALE GENOMIC DNA]</scope>
    <source>
        <strain evidence="1 4">EM15</strain>
    </source>
</reference>
<gene>
    <name evidence="2" type="ORF">LX74_03307</name>
    <name evidence="1" type="ORF">QT385_12715</name>
</gene>
<sequence length="44" mass="5042">MKQLDSLGMAKLKPRKSTIDFLLSYSKNIKVVNTRTIKVVFSKN</sequence>
<name>A0AAQ1PFA4_ELIMR</name>
<evidence type="ECO:0000313" key="2">
    <source>
        <dbReference type="EMBL" id="TYO88334.1"/>
    </source>
</evidence>
<comment type="caution">
    <text evidence="1">The sequence shown here is derived from an EMBL/GenBank/DDBJ whole genome shotgun (WGS) entry which is preliminary data.</text>
</comment>
<dbReference type="RefSeq" id="WP_255365527.1">
    <property type="nucleotide sequence ID" value="NZ_CP040516.1"/>
</dbReference>
<keyword evidence="3" id="KW-1185">Reference proteome</keyword>
<evidence type="ECO:0000313" key="1">
    <source>
        <dbReference type="EMBL" id="MDQ8749506.1"/>
    </source>
</evidence>
<protein>
    <submittedName>
        <fullName evidence="1">Uncharacterized protein</fullName>
    </submittedName>
</protein>
<dbReference type="Proteomes" id="UP001239265">
    <property type="component" value="Unassembled WGS sequence"/>
</dbReference>
<dbReference type="GeneID" id="75428789"/>
<reference evidence="2 3" key="1">
    <citation type="submission" date="2019-07" db="EMBL/GenBank/DDBJ databases">
        <title>Genomic Encyclopedia of Archaeal and Bacterial Type Strains, Phase II (KMG-II): from individual species to whole genera.</title>
        <authorList>
            <person name="Goeker M."/>
        </authorList>
    </citation>
    <scope>NUCLEOTIDE SEQUENCE [LARGE SCALE GENOMIC DNA]</scope>
    <source>
        <strain evidence="2 3">DSM 14571</strain>
    </source>
</reference>
<dbReference type="Proteomes" id="UP000324513">
    <property type="component" value="Unassembled WGS sequence"/>
</dbReference>